<dbReference type="InterPro" id="IPR011990">
    <property type="entry name" value="TPR-like_helical_dom_sf"/>
</dbReference>
<evidence type="ECO:0000313" key="9">
    <source>
        <dbReference type="Proteomes" id="UP001596138"/>
    </source>
</evidence>
<organism evidence="8 9">
    <name type="scientific">Longivirga aurantiaca</name>
    <dbReference type="NCBI Taxonomy" id="1837743"/>
    <lineage>
        <taxon>Bacteria</taxon>
        <taxon>Bacillati</taxon>
        <taxon>Actinomycetota</taxon>
        <taxon>Actinomycetes</taxon>
        <taxon>Sporichthyales</taxon>
        <taxon>Sporichthyaceae</taxon>
        <taxon>Longivirga</taxon>
    </lineage>
</organism>
<dbReference type="Proteomes" id="UP001596138">
    <property type="component" value="Unassembled WGS sequence"/>
</dbReference>
<dbReference type="EC" id="2.1.1.80" evidence="2"/>
<dbReference type="SUPFAM" id="SSF47757">
    <property type="entry name" value="Chemotaxis receptor methyltransferase CheR, N-terminal domain"/>
    <property type="match status" value="1"/>
</dbReference>
<dbReference type="InterPro" id="IPR000780">
    <property type="entry name" value="CheR_MeTrfase"/>
</dbReference>
<dbReference type="PRINTS" id="PR00996">
    <property type="entry name" value="CHERMTFRASE"/>
</dbReference>
<dbReference type="Gene3D" id="1.10.155.10">
    <property type="entry name" value="Chemotaxis receptor methyltransferase CheR, N-terminal domain"/>
    <property type="match status" value="1"/>
</dbReference>
<dbReference type="GO" id="GO:0008168">
    <property type="term" value="F:methyltransferase activity"/>
    <property type="evidence" value="ECO:0007669"/>
    <property type="project" value="UniProtKB-KW"/>
</dbReference>
<dbReference type="RefSeq" id="WP_386764127.1">
    <property type="nucleotide sequence ID" value="NZ_JBHSTI010000008.1"/>
</dbReference>
<keyword evidence="9" id="KW-1185">Reference proteome</keyword>
<evidence type="ECO:0000256" key="4">
    <source>
        <dbReference type="ARBA" id="ARBA00022679"/>
    </source>
</evidence>
<feature type="domain" description="CheR-type methyltransferase" evidence="7">
    <location>
        <begin position="3"/>
        <end position="285"/>
    </location>
</feature>
<dbReference type="Gene3D" id="3.40.50.150">
    <property type="entry name" value="Vaccinia Virus protein VP39"/>
    <property type="match status" value="1"/>
</dbReference>
<evidence type="ECO:0000256" key="6">
    <source>
        <dbReference type="SAM" id="MobiDB-lite"/>
    </source>
</evidence>
<dbReference type="SMART" id="SM00138">
    <property type="entry name" value="MeTrc"/>
    <property type="match status" value="1"/>
</dbReference>
<reference evidence="9" key="1">
    <citation type="journal article" date="2019" name="Int. J. Syst. Evol. Microbiol.">
        <title>The Global Catalogue of Microorganisms (GCM) 10K type strain sequencing project: providing services to taxonomists for standard genome sequencing and annotation.</title>
        <authorList>
            <consortium name="The Broad Institute Genomics Platform"/>
            <consortium name="The Broad Institute Genome Sequencing Center for Infectious Disease"/>
            <person name="Wu L."/>
            <person name="Ma J."/>
        </authorList>
    </citation>
    <scope>NUCLEOTIDE SEQUENCE [LARGE SCALE GENOMIC DNA]</scope>
    <source>
        <strain evidence="9">CGMCC 4.7317</strain>
    </source>
</reference>
<evidence type="ECO:0000256" key="1">
    <source>
        <dbReference type="ARBA" id="ARBA00001541"/>
    </source>
</evidence>
<dbReference type="InterPro" id="IPR029063">
    <property type="entry name" value="SAM-dependent_MTases_sf"/>
</dbReference>
<dbReference type="EMBL" id="JBHSTI010000008">
    <property type="protein sequence ID" value="MFC6237083.1"/>
    <property type="molecule type" value="Genomic_DNA"/>
</dbReference>
<dbReference type="InterPro" id="IPR022642">
    <property type="entry name" value="CheR_C"/>
</dbReference>
<dbReference type="PANTHER" id="PTHR24422">
    <property type="entry name" value="CHEMOTAXIS PROTEIN METHYLTRANSFERASE"/>
    <property type="match status" value="1"/>
</dbReference>
<keyword evidence="3 8" id="KW-0489">Methyltransferase</keyword>
<evidence type="ECO:0000259" key="7">
    <source>
        <dbReference type="PROSITE" id="PS50123"/>
    </source>
</evidence>
<evidence type="ECO:0000313" key="8">
    <source>
        <dbReference type="EMBL" id="MFC6237083.1"/>
    </source>
</evidence>
<sequence>MTTVAPSRELTDSEHLALAEFLSRTAGLVFDRSRRPAIAGIVSDRIAATGAADLGAYLARVSAPTGADERQRLLDEVTIPETHFFRNPPQMHALQHRLLPELMRRAVARGRALTIWSAGCSSGEEPYSLAMLALEVAETLPEAPEIRIVATDLSSAAVSATVRGRYAGRSLALVEPERLERFFAPGVGGAFEVSPEVRALVDVRLHNLVTDQPPFEHGEVDLVVCRNVTIYFARDTTRDLVGRFHGVLGAGGYLVLGHAETLWQVTDAFTLVTLGDAFAYRKDVPVVRVPEPEPEPEPRPRRPLPAPRVAPPRPHSRDELDHVPDPDLATDLLRLAREAMEQTRYGEAARLAAAAATASPFEVDAYLVEGRARATVGDDAGSLVALRKAVYLSPELGHARFALAGALSRCGEHAAAAREYRAAAVSLPSTSESELVDLLDGCDVVQLVTLSRRLADECDRRAVEEG</sequence>
<evidence type="ECO:0000256" key="3">
    <source>
        <dbReference type="ARBA" id="ARBA00022603"/>
    </source>
</evidence>
<comment type="caution">
    <text evidence="8">The sequence shown here is derived from an EMBL/GenBank/DDBJ whole genome shotgun (WGS) entry which is preliminary data.</text>
</comment>
<evidence type="ECO:0000256" key="2">
    <source>
        <dbReference type="ARBA" id="ARBA00012534"/>
    </source>
</evidence>
<dbReference type="InterPro" id="IPR036804">
    <property type="entry name" value="CheR_N_sf"/>
</dbReference>
<dbReference type="GO" id="GO:0032259">
    <property type="term" value="P:methylation"/>
    <property type="evidence" value="ECO:0007669"/>
    <property type="project" value="UniProtKB-KW"/>
</dbReference>
<dbReference type="Gene3D" id="1.25.40.10">
    <property type="entry name" value="Tetratricopeptide repeat domain"/>
    <property type="match status" value="1"/>
</dbReference>
<dbReference type="SUPFAM" id="SSF53335">
    <property type="entry name" value="S-adenosyl-L-methionine-dependent methyltransferases"/>
    <property type="match status" value="1"/>
</dbReference>
<accession>A0ABW1SZ02</accession>
<feature type="compositionally biased region" description="Pro residues" evidence="6">
    <location>
        <begin position="303"/>
        <end position="313"/>
    </location>
</feature>
<name>A0ABW1SZ02_9ACTN</name>
<dbReference type="SUPFAM" id="SSF48452">
    <property type="entry name" value="TPR-like"/>
    <property type="match status" value="1"/>
</dbReference>
<keyword evidence="4" id="KW-0808">Transferase</keyword>
<protein>
    <recommendedName>
        <fullName evidence="2">protein-glutamate O-methyltransferase</fullName>
        <ecNumber evidence="2">2.1.1.80</ecNumber>
    </recommendedName>
</protein>
<dbReference type="PROSITE" id="PS50123">
    <property type="entry name" value="CHER"/>
    <property type="match status" value="1"/>
</dbReference>
<dbReference type="Pfam" id="PF01739">
    <property type="entry name" value="CheR"/>
    <property type="match status" value="1"/>
</dbReference>
<dbReference type="InterPro" id="IPR050903">
    <property type="entry name" value="Bact_Chemotaxis_MeTrfase"/>
</dbReference>
<proteinExistence type="predicted"/>
<gene>
    <name evidence="8" type="ORF">ACFQGU_04285</name>
</gene>
<dbReference type="PANTHER" id="PTHR24422:SF19">
    <property type="entry name" value="CHEMOTAXIS PROTEIN METHYLTRANSFERASE"/>
    <property type="match status" value="1"/>
</dbReference>
<comment type="catalytic activity">
    <reaction evidence="1">
        <text>L-glutamyl-[protein] + S-adenosyl-L-methionine = [protein]-L-glutamate 5-O-methyl ester + S-adenosyl-L-homocysteine</text>
        <dbReference type="Rhea" id="RHEA:24452"/>
        <dbReference type="Rhea" id="RHEA-COMP:10208"/>
        <dbReference type="Rhea" id="RHEA-COMP:10311"/>
        <dbReference type="ChEBI" id="CHEBI:29973"/>
        <dbReference type="ChEBI" id="CHEBI:57856"/>
        <dbReference type="ChEBI" id="CHEBI:59789"/>
        <dbReference type="ChEBI" id="CHEBI:82795"/>
        <dbReference type="EC" id="2.1.1.80"/>
    </reaction>
</comment>
<feature type="compositionally biased region" description="Basic and acidic residues" evidence="6">
    <location>
        <begin position="315"/>
        <end position="324"/>
    </location>
</feature>
<keyword evidence="5" id="KW-0949">S-adenosyl-L-methionine</keyword>
<evidence type="ECO:0000256" key="5">
    <source>
        <dbReference type="ARBA" id="ARBA00022691"/>
    </source>
</evidence>
<feature type="region of interest" description="Disordered" evidence="6">
    <location>
        <begin position="288"/>
        <end position="324"/>
    </location>
</feature>